<reference evidence="2" key="1">
    <citation type="submission" date="2016-10" db="EMBL/GenBank/DDBJ databases">
        <authorList>
            <person name="Varghese N."/>
            <person name="Submissions S."/>
        </authorList>
    </citation>
    <scope>NUCLEOTIDE SEQUENCE [LARGE SCALE GENOMIC DNA]</scope>
    <source>
        <strain evidence="2">B48,IBRC-M 10115,DSM 25386,CECT 8001</strain>
    </source>
</reference>
<dbReference type="EMBL" id="FOBW01000012">
    <property type="protein sequence ID" value="SEN38651.1"/>
    <property type="molecule type" value="Genomic_DNA"/>
</dbReference>
<evidence type="ECO:0000313" key="2">
    <source>
        <dbReference type="Proteomes" id="UP000198553"/>
    </source>
</evidence>
<protein>
    <recommendedName>
        <fullName evidence="3">Inner spore coat protein</fullName>
    </recommendedName>
</protein>
<dbReference type="InterPro" id="IPR058870">
    <property type="entry name" value="YuzC"/>
</dbReference>
<accession>A0A1H8G3J0</accession>
<sequence>MHYHPYSYSHPQPYPYYYHPTLQPHYGYRQYPEVDETIFIHSVEAFQKIAREAITILNQFSNHTFAKKLMRAAQQGNQQEVDRLMKSIGVDTPITTTYTPSGVKLEIHANAQGSQCCTLTMFLRWGN</sequence>
<evidence type="ECO:0000313" key="1">
    <source>
        <dbReference type="EMBL" id="SEN38651.1"/>
    </source>
</evidence>
<organism evidence="1 2">
    <name type="scientific">Mesobacillus persicus</name>
    <dbReference type="NCBI Taxonomy" id="930146"/>
    <lineage>
        <taxon>Bacteria</taxon>
        <taxon>Bacillati</taxon>
        <taxon>Bacillota</taxon>
        <taxon>Bacilli</taxon>
        <taxon>Bacillales</taxon>
        <taxon>Bacillaceae</taxon>
        <taxon>Mesobacillus</taxon>
    </lineage>
</organism>
<dbReference type="Proteomes" id="UP000198553">
    <property type="component" value="Unassembled WGS sequence"/>
</dbReference>
<dbReference type="RefSeq" id="WP_090748102.1">
    <property type="nucleotide sequence ID" value="NZ_FOBW01000012.1"/>
</dbReference>
<name>A0A1H8G3J0_9BACI</name>
<dbReference type="OrthoDB" id="2615349at2"/>
<proteinExistence type="predicted"/>
<keyword evidence="2" id="KW-1185">Reference proteome</keyword>
<dbReference type="AlphaFoldDB" id="A0A1H8G3J0"/>
<evidence type="ECO:0008006" key="3">
    <source>
        <dbReference type="Google" id="ProtNLM"/>
    </source>
</evidence>
<dbReference type="Pfam" id="PF26344">
    <property type="entry name" value="YuzC"/>
    <property type="match status" value="1"/>
</dbReference>
<gene>
    <name evidence="1" type="ORF">SAMN05192533_11280</name>
</gene>